<sequence>MNFKLENLLVELELYLQKPEVRSSYTELERLISDDFIEFAATGCSFGKDEVLARLPDERSPTIETSQFAVRELIEGVCQVTYRAKLKKADDNVTSFSIRSSIWRKHRELWQIVFHQGTPCKPF</sequence>
<dbReference type="InterPro" id="IPR027843">
    <property type="entry name" value="DUF4440"/>
</dbReference>
<accession>A0A9X1Z9T9</accession>
<dbReference type="InterPro" id="IPR032710">
    <property type="entry name" value="NTF2-like_dom_sf"/>
</dbReference>
<dbReference type="Proteomes" id="UP001139293">
    <property type="component" value="Unassembled WGS sequence"/>
</dbReference>
<keyword evidence="3" id="KW-1185">Reference proteome</keyword>
<organism evidence="2 3">
    <name type="scientific">Shewanella pneumatophori</name>
    <dbReference type="NCBI Taxonomy" id="314092"/>
    <lineage>
        <taxon>Bacteria</taxon>
        <taxon>Pseudomonadati</taxon>
        <taxon>Pseudomonadota</taxon>
        <taxon>Gammaproteobacteria</taxon>
        <taxon>Alteromonadales</taxon>
        <taxon>Shewanellaceae</taxon>
        <taxon>Shewanella</taxon>
    </lineage>
</organism>
<dbReference type="Gene3D" id="3.10.450.50">
    <property type="match status" value="1"/>
</dbReference>
<proteinExistence type="predicted"/>
<dbReference type="Pfam" id="PF14534">
    <property type="entry name" value="DUF4440"/>
    <property type="match status" value="1"/>
</dbReference>
<feature type="domain" description="DUF4440" evidence="1">
    <location>
        <begin position="11"/>
        <end position="112"/>
    </location>
</feature>
<protein>
    <submittedName>
        <fullName evidence="2">DUF4440 domain-containing protein</fullName>
    </submittedName>
</protein>
<evidence type="ECO:0000313" key="2">
    <source>
        <dbReference type="EMBL" id="MCL1138314.1"/>
    </source>
</evidence>
<dbReference type="EMBL" id="JAKILB010000003">
    <property type="protein sequence ID" value="MCL1138314.1"/>
    <property type="molecule type" value="Genomic_DNA"/>
</dbReference>
<dbReference type="SUPFAM" id="SSF54427">
    <property type="entry name" value="NTF2-like"/>
    <property type="match status" value="1"/>
</dbReference>
<evidence type="ECO:0000259" key="1">
    <source>
        <dbReference type="Pfam" id="PF14534"/>
    </source>
</evidence>
<evidence type="ECO:0000313" key="3">
    <source>
        <dbReference type="Proteomes" id="UP001139293"/>
    </source>
</evidence>
<gene>
    <name evidence="2" type="ORF">L2740_07085</name>
</gene>
<comment type="caution">
    <text evidence="2">The sequence shown here is derived from an EMBL/GenBank/DDBJ whole genome shotgun (WGS) entry which is preliminary data.</text>
</comment>
<name>A0A9X1Z9T9_9GAMM</name>
<dbReference type="RefSeq" id="WP_248470331.1">
    <property type="nucleotide sequence ID" value="NZ_JAKILB010000003.1"/>
</dbReference>
<dbReference type="AlphaFoldDB" id="A0A9X1Z9T9"/>
<reference evidence="2" key="1">
    <citation type="submission" date="2022-01" db="EMBL/GenBank/DDBJ databases">
        <title>Whole genome-based taxonomy of the Shewanellaceae.</title>
        <authorList>
            <person name="Martin-Rodriguez A.J."/>
        </authorList>
    </citation>
    <scope>NUCLEOTIDE SEQUENCE</scope>
    <source>
        <strain evidence="2">KCTC 23973</strain>
    </source>
</reference>